<dbReference type="Proteomes" id="UP000322783">
    <property type="component" value="Unassembled WGS sequence"/>
</dbReference>
<evidence type="ECO:0000256" key="4">
    <source>
        <dbReference type="ARBA" id="ARBA00022692"/>
    </source>
</evidence>
<keyword evidence="9" id="KW-0012">Acyltransferase</keyword>
<comment type="caution">
    <text evidence="9">The sequence shown here is derived from an EMBL/GenBank/DDBJ whole genome shotgun (WGS) entry which is preliminary data.</text>
</comment>
<feature type="transmembrane region" description="Helical" evidence="7">
    <location>
        <begin position="95"/>
        <end position="114"/>
    </location>
</feature>
<feature type="domain" description="Acyltransferase 3" evidence="8">
    <location>
        <begin position="18"/>
        <end position="339"/>
    </location>
</feature>
<feature type="transmembrane region" description="Helical" evidence="7">
    <location>
        <begin position="256"/>
        <end position="279"/>
    </location>
</feature>
<feature type="transmembrane region" description="Helical" evidence="7">
    <location>
        <begin position="173"/>
        <end position="190"/>
    </location>
</feature>
<comment type="similarity">
    <text evidence="2">Belongs to the acyltransferase 3 family.</text>
</comment>
<keyword evidence="6 7" id="KW-0472">Membrane</keyword>
<feature type="transmembrane region" description="Helical" evidence="7">
    <location>
        <begin position="48"/>
        <end position="74"/>
    </location>
</feature>
<protein>
    <submittedName>
        <fullName evidence="9">Acyltransferase</fullName>
    </submittedName>
</protein>
<evidence type="ECO:0000259" key="8">
    <source>
        <dbReference type="Pfam" id="PF01757"/>
    </source>
</evidence>
<evidence type="ECO:0000256" key="2">
    <source>
        <dbReference type="ARBA" id="ARBA00007400"/>
    </source>
</evidence>
<dbReference type="GO" id="GO:0005886">
    <property type="term" value="C:plasma membrane"/>
    <property type="evidence" value="ECO:0007669"/>
    <property type="project" value="UniProtKB-SubCell"/>
</dbReference>
<dbReference type="GO" id="GO:0009246">
    <property type="term" value="P:enterobacterial common antigen biosynthetic process"/>
    <property type="evidence" value="ECO:0007669"/>
    <property type="project" value="TreeGrafter"/>
</dbReference>
<sequence>MVSKFHRQTDRQTDRQNNYDLLRIIAALAVICNHTTDYYICHPQENDLWFSCVVWSLVSVAVPIFFMLSGAFLISNDKNADCRYFYKHSLGKLGIPLLVFTIFYISWYVGISLVKMALGKEGIVGIVSVAKYIVTGWHGHPLWFMYTLLGIYCFIPLLVRIRKYTTVNCFRKYGAIFSLWCVISFLDINIGTSWNIGLVACYMGYVVSGYILYDLLLSKKNNFVAAICLICALLIGAGNGMMLYEYVLATGELRNVWVSSAGAPLMVIEAVLVFVGFAFIRIKINLFRLSVLTFPVYLIHKFVLEVLQKAKCEIWQWNSFWGILISVFCTFILSLLLAWMYLKIYSVLRK</sequence>
<keyword evidence="10" id="KW-1185">Reference proteome</keyword>
<keyword evidence="3" id="KW-1003">Cell membrane</keyword>
<comment type="subcellular location">
    <subcellularLocation>
        <location evidence="1">Cell membrane</location>
        <topology evidence="1">Multi-pass membrane protein</topology>
    </subcellularLocation>
</comment>
<name>A0A5D6WII2_9FIRM</name>
<evidence type="ECO:0000256" key="3">
    <source>
        <dbReference type="ARBA" id="ARBA00022475"/>
    </source>
</evidence>
<evidence type="ECO:0000256" key="1">
    <source>
        <dbReference type="ARBA" id="ARBA00004651"/>
    </source>
</evidence>
<feature type="transmembrane region" description="Helical" evidence="7">
    <location>
        <begin position="143"/>
        <end position="161"/>
    </location>
</feature>
<dbReference type="EMBL" id="VTOZ01000022">
    <property type="protein sequence ID" value="TYZ27783.1"/>
    <property type="molecule type" value="Genomic_DNA"/>
</dbReference>
<keyword evidence="5 7" id="KW-1133">Transmembrane helix</keyword>
<feature type="transmembrane region" description="Helical" evidence="7">
    <location>
        <begin position="286"/>
        <end position="307"/>
    </location>
</feature>
<evidence type="ECO:0000313" key="10">
    <source>
        <dbReference type="Proteomes" id="UP000322783"/>
    </source>
</evidence>
<gene>
    <name evidence="9" type="ORF">FZ041_10440</name>
</gene>
<feature type="transmembrane region" description="Helical" evidence="7">
    <location>
        <begin position="319"/>
        <end position="342"/>
    </location>
</feature>
<dbReference type="Pfam" id="PF01757">
    <property type="entry name" value="Acyl_transf_3"/>
    <property type="match status" value="1"/>
</dbReference>
<reference evidence="9 10" key="1">
    <citation type="submission" date="2019-08" db="EMBL/GenBank/DDBJ databases">
        <title>Selenomonas sp. mPRGC5 and Selenomonas sp. mPRGC8 isolated from ruminal fluid of dairy goat (Capra hircus).</title>
        <authorList>
            <person name="Poothong S."/>
            <person name="Nuengjamnong C."/>
            <person name="Tanasupawat S."/>
        </authorList>
    </citation>
    <scope>NUCLEOTIDE SEQUENCE [LARGE SCALE GENOMIC DNA]</scope>
    <source>
        <strain evidence="10">mPRGC8</strain>
    </source>
</reference>
<dbReference type="PANTHER" id="PTHR40074">
    <property type="entry name" value="O-ACETYLTRANSFERASE WECH"/>
    <property type="match status" value="1"/>
</dbReference>
<feature type="transmembrane region" description="Helical" evidence="7">
    <location>
        <begin position="223"/>
        <end position="244"/>
    </location>
</feature>
<evidence type="ECO:0000256" key="7">
    <source>
        <dbReference type="SAM" id="Phobius"/>
    </source>
</evidence>
<evidence type="ECO:0000256" key="5">
    <source>
        <dbReference type="ARBA" id="ARBA00022989"/>
    </source>
</evidence>
<keyword evidence="9" id="KW-0808">Transferase</keyword>
<dbReference type="PANTHER" id="PTHR40074:SF2">
    <property type="entry name" value="O-ACETYLTRANSFERASE WECH"/>
    <property type="match status" value="1"/>
</dbReference>
<evidence type="ECO:0000313" key="9">
    <source>
        <dbReference type="EMBL" id="TYZ27783.1"/>
    </source>
</evidence>
<proteinExistence type="inferred from homology"/>
<evidence type="ECO:0000256" key="6">
    <source>
        <dbReference type="ARBA" id="ARBA00023136"/>
    </source>
</evidence>
<feature type="transmembrane region" description="Helical" evidence="7">
    <location>
        <begin position="196"/>
        <end position="216"/>
    </location>
</feature>
<keyword evidence="4 7" id="KW-0812">Transmembrane</keyword>
<dbReference type="InterPro" id="IPR002656">
    <property type="entry name" value="Acyl_transf_3_dom"/>
</dbReference>
<feature type="transmembrane region" description="Helical" evidence="7">
    <location>
        <begin position="21"/>
        <end position="36"/>
    </location>
</feature>
<dbReference type="AlphaFoldDB" id="A0A5D6WII2"/>
<organism evidence="9 10">
    <name type="scientific">Selenomonas caprae</name>
    <dbReference type="NCBI Taxonomy" id="2606905"/>
    <lineage>
        <taxon>Bacteria</taxon>
        <taxon>Bacillati</taxon>
        <taxon>Bacillota</taxon>
        <taxon>Negativicutes</taxon>
        <taxon>Selenomonadales</taxon>
        <taxon>Selenomonadaceae</taxon>
        <taxon>Selenomonas</taxon>
    </lineage>
</organism>
<dbReference type="GO" id="GO:0016413">
    <property type="term" value="F:O-acetyltransferase activity"/>
    <property type="evidence" value="ECO:0007669"/>
    <property type="project" value="TreeGrafter"/>
</dbReference>
<accession>A0A5D6WII2</accession>